<feature type="compositionally biased region" description="Low complexity" evidence="9">
    <location>
        <begin position="39"/>
        <end position="60"/>
    </location>
</feature>
<protein>
    <recommendedName>
        <fullName evidence="14">C2H2-type domain-containing protein</fullName>
    </recommendedName>
</protein>
<feature type="domain" description="C2H2-type" evidence="11">
    <location>
        <begin position="425"/>
        <end position="451"/>
    </location>
</feature>
<dbReference type="InterPro" id="IPR006020">
    <property type="entry name" value="PTB/PI_dom"/>
</dbReference>
<dbReference type="GO" id="GO:0008270">
    <property type="term" value="F:zinc ion binding"/>
    <property type="evidence" value="ECO:0007669"/>
    <property type="project" value="UniProtKB-KW"/>
</dbReference>
<dbReference type="SMART" id="SM00355">
    <property type="entry name" value="ZnF_C2H2"/>
    <property type="match status" value="3"/>
</dbReference>
<dbReference type="InterPro" id="IPR036236">
    <property type="entry name" value="Znf_C2H2_sf"/>
</dbReference>
<dbReference type="PROSITE" id="PS01179">
    <property type="entry name" value="PID"/>
    <property type="match status" value="1"/>
</dbReference>
<keyword evidence="6" id="KW-0238">DNA-binding</keyword>
<dbReference type="Pfam" id="PF00096">
    <property type="entry name" value="zf-C2H2"/>
    <property type="match status" value="2"/>
</dbReference>
<dbReference type="PANTHER" id="PTHR16515">
    <property type="entry name" value="PR DOMAIN ZINC FINGER PROTEIN"/>
    <property type="match status" value="1"/>
</dbReference>
<organism evidence="12 13">
    <name type="scientific">Trichogramma brassicae</name>
    <dbReference type="NCBI Taxonomy" id="86971"/>
    <lineage>
        <taxon>Eukaryota</taxon>
        <taxon>Metazoa</taxon>
        <taxon>Ecdysozoa</taxon>
        <taxon>Arthropoda</taxon>
        <taxon>Hexapoda</taxon>
        <taxon>Insecta</taxon>
        <taxon>Pterygota</taxon>
        <taxon>Neoptera</taxon>
        <taxon>Endopterygota</taxon>
        <taxon>Hymenoptera</taxon>
        <taxon>Apocrita</taxon>
        <taxon>Proctotrupomorpha</taxon>
        <taxon>Chalcidoidea</taxon>
        <taxon>Trichogrammatidae</taxon>
        <taxon>Trichogramma</taxon>
    </lineage>
</organism>
<evidence type="ECO:0000256" key="6">
    <source>
        <dbReference type="ARBA" id="ARBA00023125"/>
    </source>
</evidence>
<dbReference type="Pfam" id="PF00640">
    <property type="entry name" value="PID"/>
    <property type="match status" value="1"/>
</dbReference>
<feature type="compositionally biased region" description="Basic and acidic residues" evidence="9">
    <location>
        <begin position="122"/>
        <end position="134"/>
    </location>
</feature>
<dbReference type="GO" id="GO:0005634">
    <property type="term" value="C:nucleus"/>
    <property type="evidence" value="ECO:0007669"/>
    <property type="project" value="UniProtKB-SubCell"/>
</dbReference>
<dbReference type="Gene3D" id="3.30.160.60">
    <property type="entry name" value="Classic Zinc Finger"/>
    <property type="match status" value="3"/>
</dbReference>
<dbReference type="AlphaFoldDB" id="A0A6H5IZK8"/>
<dbReference type="EMBL" id="CADCXV010001150">
    <property type="protein sequence ID" value="CAB0042043.1"/>
    <property type="molecule type" value="Genomic_DNA"/>
</dbReference>
<evidence type="ECO:0000259" key="11">
    <source>
        <dbReference type="PROSITE" id="PS50157"/>
    </source>
</evidence>
<accession>A0A6H5IZK8</accession>
<feature type="domain" description="C2H2-type" evidence="11">
    <location>
        <begin position="396"/>
        <end position="424"/>
    </location>
</feature>
<dbReference type="CDD" id="cd13160">
    <property type="entry name" value="PTB_LDLRAP_insect-like"/>
    <property type="match status" value="1"/>
</dbReference>
<keyword evidence="2" id="KW-0479">Metal-binding</keyword>
<evidence type="ECO:0008006" key="14">
    <source>
        <dbReference type="Google" id="ProtNLM"/>
    </source>
</evidence>
<dbReference type="InterPro" id="IPR011993">
    <property type="entry name" value="PH-like_dom_sf"/>
</dbReference>
<keyword evidence="4 8" id="KW-0863">Zinc-finger</keyword>
<keyword evidence="7" id="KW-0539">Nucleus</keyword>
<feature type="domain" description="PID" evidence="10">
    <location>
        <begin position="192"/>
        <end position="320"/>
    </location>
</feature>
<dbReference type="SUPFAM" id="SSF57667">
    <property type="entry name" value="beta-beta-alpha zinc fingers"/>
    <property type="match status" value="2"/>
</dbReference>
<feature type="compositionally biased region" description="Polar residues" evidence="9">
    <location>
        <begin position="135"/>
        <end position="153"/>
    </location>
</feature>
<evidence type="ECO:0000256" key="8">
    <source>
        <dbReference type="PROSITE-ProRule" id="PRU00042"/>
    </source>
</evidence>
<gene>
    <name evidence="12" type="ORF">TBRA_LOCUS13685</name>
</gene>
<evidence type="ECO:0000256" key="1">
    <source>
        <dbReference type="ARBA" id="ARBA00004123"/>
    </source>
</evidence>
<evidence type="ECO:0000256" key="5">
    <source>
        <dbReference type="ARBA" id="ARBA00022833"/>
    </source>
</evidence>
<evidence type="ECO:0000256" key="9">
    <source>
        <dbReference type="SAM" id="MobiDB-lite"/>
    </source>
</evidence>
<feature type="domain" description="C2H2-type" evidence="11">
    <location>
        <begin position="367"/>
        <end position="395"/>
    </location>
</feature>
<feature type="region of interest" description="Disordered" evidence="9">
    <location>
        <begin position="1"/>
        <end position="153"/>
    </location>
</feature>
<dbReference type="InterPro" id="IPR050331">
    <property type="entry name" value="Zinc_finger"/>
</dbReference>
<reference evidence="12 13" key="1">
    <citation type="submission" date="2020-02" db="EMBL/GenBank/DDBJ databases">
        <authorList>
            <person name="Ferguson B K."/>
        </authorList>
    </citation>
    <scope>NUCLEOTIDE SEQUENCE [LARGE SCALE GENOMIC DNA]</scope>
</reference>
<dbReference type="SUPFAM" id="SSF50729">
    <property type="entry name" value="PH domain-like"/>
    <property type="match status" value="1"/>
</dbReference>
<evidence type="ECO:0000256" key="3">
    <source>
        <dbReference type="ARBA" id="ARBA00022737"/>
    </source>
</evidence>
<dbReference type="PROSITE" id="PS00028">
    <property type="entry name" value="ZINC_FINGER_C2H2_1"/>
    <property type="match status" value="3"/>
</dbReference>
<dbReference type="Proteomes" id="UP000479190">
    <property type="component" value="Unassembled WGS sequence"/>
</dbReference>
<evidence type="ECO:0000256" key="4">
    <source>
        <dbReference type="ARBA" id="ARBA00022771"/>
    </source>
</evidence>
<dbReference type="GO" id="GO:0003677">
    <property type="term" value="F:DNA binding"/>
    <property type="evidence" value="ECO:0007669"/>
    <property type="project" value="UniProtKB-KW"/>
</dbReference>
<sequence length="451" mass="49896">MEKVSGLGRAATGAVISKRHVDDDTPEIGGVASTENESATTTMAAAAAAAPETGNVTTGSSGNGGNSSNAEPPAGSSTAESGPSASPSQKSEEAVDGDTPDIPNVVEYHLKVTPRNNNNSKKSAEKQVQVHESTDTSSSLAGNNMTLGNSNVTMKDKPTITEEQRKELTLRLSKLSIDSNVFEGSSDLPQVFQVKYLGSHDARGLWGIRHTRKPTDNMVAAAKALPSGTILPFQKLVVSEDGIGLLPFGQRGKSESKIYPIETISYGVQDLVYTRVFSMILVRETDNFRRLTPFECHAFVCESKHHARQITYALGAAFKIYSQYVKERSDESETKNRSREFALELKNPNEVQIDDTLKLMHEGLRDYPCDKCEKKFGRESHLLIHQMMVHEGRKDYECLNCEKKFGKKSDLLRHQTVVHENRKDYACDKCEKQFGHKHNLLFHRRTVHEGR</sequence>
<keyword evidence="3" id="KW-0677">Repeat</keyword>
<keyword evidence="5" id="KW-0862">Zinc</keyword>
<dbReference type="GO" id="GO:0010468">
    <property type="term" value="P:regulation of gene expression"/>
    <property type="evidence" value="ECO:0007669"/>
    <property type="project" value="TreeGrafter"/>
</dbReference>
<name>A0A6H5IZK8_9HYME</name>
<evidence type="ECO:0000256" key="7">
    <source>
        <dbReference type="ARBA" id="ARBA00023242"/>
    </source>
</evidence>
<keyword evidence="13" id="KW-1185">Reference proteome</keyword>
<evidence type="ECO:0000313" key="13">
    <source>
        <dbReference type="Proteomes" id="UP000479190"/>
    </source>
</evidence>
<dbReference type="PROSITE" id="PS50157">
    <property type="entry name" value="ZINC_FINGER_C2H2_2"/>
    <property type="match status" value="3"/>
</dbReference>
<evidence type="ECO:0000313" key="12">
    <source>
        <dbReference type="EMBL" id="CAB0042043.1"/>
    </source>
</evidence>
<proteinExistence type="predicted"/>
<evidence type="ECO:0000256" key="2">
    <source>
        <dbReference type="ARBA" id="ARBA00022723"/>
    </source>
</evidence>
<evidence type="ECO:0000259" key="10">
    <source>
        <dbReference type="PROSITE" id="PS01179"/>
    </source>
</evidence>
<comment type="subcellular location">
    <subcellularLocation>
        <location evidence="1">Nucleus</location>
    </subcellularLocation>
</comment>
<dbReference type="OrthoDB" id="9994289at2759"/>
<dbReference type="Gene3D" id="2.30.29.30">
    <property type="entry name" value="Pleckstrin-homology domain (PH domain)/Phosphotyrosine-binding domain (PTB)"/>
    <property type="match status" value="1"/>
</dbReference>
<dbReference type="PANTHER" id="PTHR16515:SF49">
    <property type="entry name" value="GASTRULA ZINC FINGER PROTEIN XLCGF49.1-LIKE-RELATED"/>
    <property type="match status" value="1"/>
</dbReference>
<dbReference type="InterPro" id="IPR013087">
    <property type="entry name" value="Znf_C2H2_type"/>
</dbReference>
<feature type="compositionally biased region" description="Polar residues" evidence="9">
    <location>
        <begin position="75"/>
        <end position="89"/>
    </location>
</feature>